<dbReference type="Proteomes" id="UP001317532">
    <property type="component" value="Chromosome"/>
</dbReference>
<dbReference type="AlphaFoldDB" id="A0AAN1XVZ7"/>
<gene>
    <name evidence="1" type="ORF">WPS_17160</name>
</gene>
<accession>A0AAN1XVZ7</accession>
<evidence type="ECO:0000313" key="1">
    <source>
        <dbReference type="EMBL" id="BDE06440.1"/>
    </source>
</evidence>
<proteinExistence type="predicted"/>
<dbReference type="KEGG" id="vab:WPS_17160"/>
<sequence>MHAVEIVPRAGHPGDVVSIRFRARNHGRTPTPAASVRFVCDDALVPLGALSVDIEPASPGTDLVASLEVRLPGGFDDGTRFCARAVLALPDRTLETNAATIVLRCRPLLSGDASGATVEPLGTDGVRVSVAVTNEGDGPAHDVTLRIGAPAGTRARAGSEETVRVERLDPGGTLHAALEATIVEAVDELRAADVRVRTGDGEEHAVPARNAVVPEAALAARVQVRPGRRRSDVLVTLANDGWADATDVPVRMAIPAPLRIVDGSLAIDGMPLSRVRRKPPAGAVARVDGVGAAPALVIARVPARAACALTFAVDVPCDGVTYTAAIDAGGTALEAPLVAHALRDVRMRIVSGPGEAAPGATATFVVELVNLGDRTESLRVHATGDDASPQPAAVDLAAGTIARVALSQRVPDEAAGTLRRFAFAACDDDGDVAYAERYLIVGSPACTERSPRDAAPDDAPAVRVTVDAPAQVTAGAPFAVVASINVVTDAETLLVRAALDGARYVGGSTTVDRRGLFDRANGAPLEDGVVLRDVRGGTRVRVGWSAIADAQLGIDLLASCEVTADAHPSELAARRVAVIDCDPFAVRAADAAYAIDAPVLPICTTLDEIAAAATEATVPVPQEPEPVSATMPLTTTMHPRATLVLDDIDVLPLAVDKTNGARADRPFGAALALGADRIDAIACMLHTADGAGLATYLTALRVLVPDEPSPALEAGDVAAAAAYAAFRCAQTDVLDRLFVKLRIPGFAVTAADVEDATLRDAIAAFYTALISTRDARVTSASGRTAASDAAAIVPVNDARALLASLHDSPLGAPDALRAQTALIARRCDDDARVGAALDGYAAALDATLLRYAGAPLELFDCALAAPAGEALDEARRALLTACEASARVAEAAQ</sequence>
<reference evidence="1 2" key="1">
    <citation type="journal article" date="2022" name="ISME Commun">
        <title>Vulcanimicrobium alpinus gen. nov. sp. nov., the first cultivated representative of the candidate phylum 'Eremiobacterota', is a metabolically versatile aerobic anoxygenic phototroph.</title>
        <authorList>
            <person name="Yabe S."/>
            <person name="Muto K."/>
            <person name="Abe K."/>
            <person name="Yokota A."/>
            <person name="Staudigel H."/>
            <person name="Tebo B.M."/>
        </authorList>
    </citation>
    <scope>NUCLEOTIDE SEQUENCE [LARGE SCALE GENOMIC DNA]</scope>
    <source>
        <strain evidence="1 2">WC8-2</strain>
    </source>
</reference>
<dbReference type="EMBL" id="AP025523">
    <property type="protein sequence ID" value="BDE06440.1"/>
    <property type="molecule type" value="Genomic_DNA"/>
</dbReference>
<protein>
    <submittedName>
        <fullName evidence="1">Uncharacterized protein</fullName>
    </submittedName>
</protein>
<organism evidence="1 2">
    <name type="scientific">Vulcanimicrobium alpinum</name>
    <dbReference type="NCBI Taxonomy" id="3016050"/>
    <lineage>
        <taxon>Bacteria</taxon>
        <taxon>Bacillati</taxon>
        <taxon>Vulcanimicrobiota</taxon>
        <taxon>Vulcanimicrobiia</taxon>
        <taxon>Vulcanimicrobiales</taxon>
        <taxon>Vulcanimicrobiaceae</taxon>
        <taxon>Vulcanimicrobium</taxon>
    </lineage>
</organism>
<name>A0AAN1XVZ7_UNVUL</name>
<evidence type="ECO:0000313" key="2">
    <source>
        <dbReference type="Proteomes" id="UP001317532"/>
    </source>
</evidence>
<keyword evidence="2" id="KW-1185">Reference proteome</keyword>